<dbReference type="HOGENOM" id="CLU_1743091_0_0_1"/>
<evidence type="ECO:0000313" key="1">
    <source>
        <dbReference type="EnsemblPlants" id="Bo00902s030.1"/>
    </source>
</evidence>
<organism evidence="1 2">
    <name type="scientific">Brassica oleracea var. oleracea</name>
    <dbReference type="NCBI Taxonomy" id="109376"/>
    <lineage>
        <taxon>Eukaryota</taxon>
        <taxon>Viridiplantae</taxon>
        <taxon>Streptophyta</taxon>
        <taxon>Embryophyta</taxon>
        <taxon>Tracheophyta</taxon>
        <taxon>Spermatophyta</taxon>
        <taxon>Magnoliopsida</taxon>
        <taxon>eudicotyledons</taxon>
        <taxon>Gunneridae</taxon>
        <taxon>Pentapetalae</taxon>
        <taxon>rosids</taxon>
        <taxon>malvids</taxon>
        <taxon>Brassicales</taxon>
        <taxon>Brassicaceae</taxon>
        <taxon>Brassiceae</taxon>
        <taxon>Brassica</taxon>
    </lineage>
</organism>
<accession>A0A0D2ZS41</accession>
<reference evidence="1" key="2">
    <citation type="submission" date="2015-06" db="UniProtKB">
        <authorList>
            <consortium name="EnsemblPlants"/>
        </authorList>
    </citation>
    <scope>IDENTIFICATION</scope>
</reference>
<name>A0A0D2ZS41_BRAOL</name>
<dbReference type="Proteomes" id="UP000032141">
    <property type="component" value="Unassembled WGS sequence"/>
</dbReference>
<dbReference type="Gramene" id="Bo00902s030.1">
    <property type="protein sequence ID" value="Bo00902s030.1"/>
    <property type="gene ID" value="Bo00902s030"/>
</dbReference>
<proteinExistence type="predicted"/>
<dbReference type="AlphaFoldDB" id="A0A0D2ZS41"/>
<protein>
    <submittedName>
        <fullName evidence="1">Uncharacterized protein</fullName>
    </submittedName>
</protein>
<dbReference type="OMA" id="ALSKFWW"/>
<sequence>MLKMRRGAVMAEMKTSTRFCGVPFYRKAWKAIVCHFCGAVLKSFPPALSKLWWSLPLEGRRGRKRSGCGGPVVWSVVIRFPGDRGLHRSVDAGFISEGWRLRQLRRRRSSFRDVKESLTSVYSLRVEEGKASMIAVLLVGSSACFEFRRS</sequence>
<evidence type="ECO:0000313" key="2">
    <source>
        <dbReference type="Proteomes" id="UP000032141"/>
    </source>
</evidence>
<dbReference type="EnsemblPlants" id="Bo00902s030.1">
    <property type="protein sequence ID" value="Bo00902s030.1"/>
    <property type="gene ID" value="Bo00902s030"/>
</dbReference>
<keyword evidence="2" id="KW-1185">Reference proteome</keyword>
<reference evidence="1" key="1">
    <citation type="journal article" date="2014" name="Genome Biol.">
        <title>Transcriptome and methylome profiling reveals relics of genome dominance in the mesopolyploid Brassica oleracea.</title>
        <authorList>
            <person name="Parkin I.A."/>
            <person name="Koh C."/>
            <person name="Tang H."/>
            <person name="Robinson S.J."/>
            <person name="Kagale S."/>
            <person name="Clarke W.E."/>
            <person name="Town C.D."/>
            <person name="Nixon J."/>
            <person name="Krishnakumar V."/>
            <person name="Bidwell S.L."/>
            <person name="Denoeud F."/>
            <person name="Belcram H."/>
            <person name="Links M.G."/>
            <person name="Just J."/>
            <person name="Clarke C."/>
            <person name="Bender T."/>
            <person name="Huebert T."/>
            <person name="Mason A.S."/>
            <person name="Pires J.C."/>
            <person name="Barker G."/>
            <person name="Moore J."/>
            <person name="Walley P.G."/>
            <person name="Manoli S."/>
            <person name="Batley J."/>
            <person name="Edwards D."/>
            <person name="Nelson M.N."/>
            <person name="Wang X."/>
            <person name="Paterson A.H."/>
            <person name="King G."/>
            <person name="Bancroft I."/>
            <person name="Chalhoub B."/>
            <person name="Sharpe A.G."/>
        </authorList>
    </citation>
    <scope>NUCLEOTIDE SEQUENCE [LARGE SCALE GENOMIC DNA]</scope>
    <source>
        <strain evidence="1">cv. TO1000</strain>
    </source>
</reference>